<organism evidence="12 13">
    <name type="scientific">Papaver atlanticum</name>
    <dbReference type="NCBI Taxonomy" id="357466"/>
    <lineage>
        <taxon>Eukaryota</taxon>
        <taxon>Viridiplantae</taxon>
        <taxon>Streptophyta</taxon>
        <taxon>Embryophyta</taxon>
        <taxon>Tracheophyta</taxon>
        <taxon>Spermatophyta</taxon>
        <taxon>Magnoliopsida</taxon>
        <taxon>Ranunculales</taxon>
        <taxon>Papaveraceae</taxon>
        <taxon>Papaveroideae</taxon>
        <taxon>Papaver</taxon>
    </lineage>
</organism>
<evidence type="ECO:0000256" key="1">
    <source>
        <dbReference type="ARBA" id="ARBA00004609"/>
    </source>
</evidence>
<dbReference type="Gene3D" id="1.20.58.1040">
    <property type="match status" value="1"/>
</dbReference>
<protein>
    <recommendedName>
        <fullName evidence="11">X8 domain-containing protein</fullName>
    </recommendedName>
</protein>
<dbReference type="AlphaFoldDB" id="A0AAD4XLH2"/>
<evidence type="ECO:0000256" key="7">
    <source>
        <dbReference type="ARBA" id="ARBA00023180"/>
    </source>
</evidence>
<dbReference type="GO" id="GO:0098552">
    <property type="term" value="C:side of membrane"/>
    <property type="evidence" value="ECO:0007669"/>
    <property type="project" value="UniProtKB-KW"/>
</dbReference>
<keyword evidence="6" id="KW-1015">Disulfide bond</keyword>
<keyword evidence="5 9" id="KW-0472">Membrane</keyword>
<accession>A0AAD4XLH2</accession>
<gene>
    <name evidence="12" type="ORF">MKW98_009772</name>
</gene>
<dbReference type="InterPro" id="IPR012946">
    <property type="entry name" value="X8"/>
</dbReference>
<feature type="signal peptide" evidence="10">
    <location>
        <begin position="1"/>
        <end position="25"/>
    </location>
</feature>
<dbReference type="FunFam" id="1.20.58.1040:FF:000001">
    <property type="entry name" value="Glucan endo-1,3-beta-glucosidase 4"/>
    <property type="match status" value="1"/>
</dbReference>
<evidence type="ECO:0000259" key="11">
    <source>
        <dbReference type="SMART" id="SM00768"/>
    </source>
</evidence>
<keyword evidence="9" id="KW-0812">Transmembrane</keyword>
<evidence type="ECO:0000256" key="4">
    <source>
        <dbReference type="ARBA" id="ARBA00022729"/>
    </source>
</evidence>
<feature type="region of interest" description="Disordered" evidence="8">
    <location>
        <begin position="25"/>
        <end position="47"/>
    </location>
</feature>
<evidence type="ECO:0000256" key="2">
    <source>
        <dbReference type="ARBA" id="ARBA00022475"/>
    </source>
</evidence>
<keyword evidence="9" id="KW-1133">Transmembrane helix</keyword>
<dbReference type="PANTHER" id="PTHR31044">
    <property type="entry name" value="BETA-1,3 GLUCANASE"/>
    <property type="match status" value="1"/>
</dbReference>
<evidence type="ECO:0000256" key="3">
    <source>
        <dbReference type="ARBA" id="ARBA00022622"/>
    </source>
</evidence>
<proteinExistence type="predicted"/>
<feature type="compositionally biased region" description="Basic and acidic residues" evidence="8">
    <location>
        <begin position="25"/>
        <end position="34"/>
    </location>
</feature>
<dbReference type="Proteomes" id="UP001202328">
    <property type="component" value="Unassembled WGS sequence"/>
</dbReference>
<dbReference type="SMART" id="SM00768">
    <property type="entry name" value="X8"/>
    <property type="match status" value="1"/>
</dbReference>
<keyword evidence="3" id="KW-0449">Lipoprotein</keyword>
<keyword evidence="3" id="KW-0336">GPI-anchor</keyword>
<evidence type="ECO:0000313" key="12">
    <source>
        <dbReference type="EMBL" id="KAI3925122.1"/>
    </source>
</evidence>
<dbReference type="GO" id="GO:0009506">
    <property type="term" value="C:plasmodesma"/>
    <property type="evidence" value="ECO:0007669"/>
    <property type="project" value="UniProtKB-ARBA"/>
</dbReference>
<dbReference type="GO" id="GO:0005886">
    <property type="term" value="C:plasma membrane"/>
    <property type="evidence" value="ECO:0007669"/>
    <property type="project" value="UniProtKB-SubCell"/>
</dbReference>
<evidence type="ECO:0000313" key="13">
    <source>
        <dbReference type="Proteomes" id="UP001202328"/>
    </source>
</evidence>
<evidence type="ECO:0000256" key="5">
    <source>
        <dbReference type="ARBA" id="ARBA00023136"/>
    </source>
</evidence>
<dbReference type="EMBL" id="JAJJMB010008202">
    <property type="protein sequence ID" value="KAI3925122.1"/>
    <property type="molecule type" value="Genomic_DNA"/>
</dbReference>
<evidence type="ECO:0000256" key="9">
    <source>
        <dbReference type="SAM" id="Phobius"/>
    </source>
</evidence>
<evidence type="ECO:0000256" key="8">
    <source>
        <dbReference type="SAM" id="MobiDB-lite"/>
    </source>
</evidence>
<dbReference type="PANTHER" id="PTHR31044:SF52">
    <property type="entry name" value="OS01G0631500 PROTEIN"/>
    <property type="match status" value="1"/>
</dbReference>
<keyword evidence="2" id="KW-1003">Cell membrane</keyword>
<feature type="chain" id="PRO_5042150120" description="X8 domain-containing protein" evidence="10">
    <location>
        <begin position="26"/>
        <end position="185"/>
    </location>
</feature>
<keyword evidence="4 10" id="KW-0732">Signal</keyword>
<comment type="subcellular location">
    <subcellularLocation>
        <location evidence="1">Cell membrane</location>
        <topology evidence="1">Lipid-anchor</topology>
        <topology evidence="1">GPI-anchor</topology>
    </subcellularLocation>
</comment>
<dbReference type="InterPro" id="IPR044788">
    <property type="entry name" value="X8_dom_prot"/>
</dbReference>
<feature type="domain" description="X8" evidence="11">
    <location>
        <begin position="68"/>
        <end position="152"/>
    </location>
</feature>
<evidence type="ECO:0000256" key="10">
    <source>
        <dbReference type="SAM" id="SignalP"/>
    </source>
</evidence>
<comment type="caution">
    <text evidence="12">The sequence shown here is derived from an EMBL/GenBank/DDBJ whole genome shotgun (WGS) entry which is preliminary data.</text>
</comment>
<feature type="transmembrane region" description="Helical" evidence="9">
    <location>
        <begin position="166"/>
        <end position="184"/>
    </location>
</feature>
<name>A0AAD4XLH2_9MAGN</name>
<keyword evidence="13" id="KW-1185">Reference proteome</keyword>
<reference evidence="12" key="1">
    <citation type="submission" date="2022-04" db="EMBL/GenBank/DDBJ databases">
        <title>A functionally conserved STORR gene fusion in Papaver species that diverged 16.8 million years ago.</title>
        <authorList>
            <person name="Catania T."/>
        </authorList>
    </citation>
    <scope>NUCLEOTIDE SEQUENCE</scope>
    <source>
        <strain evidence="12">S-188037</strain>
    </source>
</reference>
<keyword evidence="7" id="KW-0325">Glycoprotein</keyword>
<sequence length="185" mass="19982">MTESNNLLWCIVLVGLLSSVSPTHAEDHNYDTKKQPSATPSIKFPPPAYSYNNTSPTSTIKDEDLETTYCVAKSFGANMDSMAAALSWTCGVVDCSILQPGSPCFEPDSLAAHASFAFNLYYQKNNRMNGSCDFNGTAMITSTNPSHGTCMFTNHNPRFMRSASRLQYGGVILALGVLVGVVFGL</sequence>
<evidence type="ECO:0000256" key="6">
    <source>
        <dbReference type="ARBA" id="ARBA00023157"/>
    </source>
</evidence>
<dbReference type="Pfam" id="PF07983">
    <property type="entry name" value="X8"/>
    <property type="match status" value="1"/>
</dbReference>